<reference evidence="1 2" key="1">
    <citation type="submission" date="2023-10" db="EMBL/GenBank/DDBJ databases">
        <title>Psychrosphaera aquimaarina strain SW33 isolated from seawater.</title>
        <authorList>
            <person name="Bayburt H."/>
            <person name="Kim J.M."/>
            <person name="Choi B.J."/>
            <person name="Jeon C.O."/>
        </authorList>
    </citation>
    <scope>NUCLEOTIDE SEQUENCE [LARGE SCALE GENOMIC DNA]</scope>
    <source>
        <strain evidence="1 2">KCTC 52743</strain>
    </source>
</reference>
<organism evidence="1 2">
    <name type="scientific">Psychrosphaera aquimarina</name>
    <dbReference type="NCBI Taxonomy" id="2044854"/>
    <lineage>
        <taxon>Bacteria</taxon>
        <taxon>Pseudomonadati</taxon>
        <taxon>Pseudomonadota</taxon>
        <taxon>Gammaproteobacteria</taxon>
        <taxon>Alteromonadales</taxon>
        <taxon>Pseudoalteromonadaceae</taxon>
        <taxon>Psychrosphaera</taxon>
    </lineage>
</organism>
<proteinExistence type="predicted"/>
<dbReference type="RefSeq" id="WP_315948234.1">
    <property type="nucleotide sequence ID" value="NZ_JAWCUA010000010.1"/>
</dbReference>
<evidence type="ECO:0008006" key="3">
    <source>
        <dbReference type="Google" id="ProtNLM"/>
    </source>
</evidence>
<evidence type="ECO:0000313" key="2">
    <source>
        <dbReference type="Proteomes" id="UP001257914"/>
    </source>
</evidence>
<dbReference type="Proteomes" id="UP001257914">
    <property type="component" value="Unassembled WGS sequence"/>
</dbReference>
<gene>
    <name evidence="1" type="ORF">RT723_16485</name>
</gene>
<dbReference type="EMBL" id="JAWCUA010000010">
    <property type="protein sequence ID" value="MDU0114558.1"/>
    <property type="molecule type" value="Genomic_DNA"/>
</dbReference>
<protein>
    <recommendedName>
        <fullName evidence="3">DUF86 domain-containing protein</fullName>
    </recommendedName>
</protein>
<evidence type="ECO:0000313" key="1">
    <source>
        <dbReference type="EMBL" id="MDU0114558.1"/>
    </source>
</evidence>
<keyword evidence="2" id="KW-1185">Reference proteome</keyword>
<accession>A0ABU3R4I3</accession>
<name>A0ABU3R4I3_9GAMM</name>
<sequence>MAKSHRYESVIVHDYLDLDEKVIKAVIEQIHIVLHRYVLDASSQLK</sequence>
<comment type="caution">
    <text evidence="1">The sequence shown here is derived from an EMBL/GenBank/DDBJ whole genome shotgun (WGS) entry which is preliminary data.</text>
</comment>